<reference evidence="1" key="2">
    <citation type="journal article" date="2020" name="Nat. Commun.">
        <title>Large-scale genome sequencing of mycorrhizal fungi provides insights into the early evolution of symbiotic traits.</title>
        <authorList>
            <person name="Miyauchi S."/>
            <person name="Kiss E."/>
            <person name="Kuo A."/>
            <person name="Drula E."/>
            <person name="Kohler A."/>
            <person name="Sanchez-Garcia M."/>
            <person name="Morin E."/>
            <person name="Andreopoulos B."/>
            <person name="Barry K.W."/>
            <person name="Bonito G."/>
            <person name="Buee M."/>
            <person name="Carver A."/>
            <person name="Chen C."/>
            <person name="Cichocki N."/>
            <person name="Clum A."/>
            <person name="Culley D."/>
            <person name="Crous P.W."/>
            <person name="Fauchery L."/>
            <person name="Girlanda M."/>
            <person name="Hayes R.D."/>
            <person name="Keri Z."/>
            <person name="LaButti K."/>
            <person name="Lipzen A."/>
            <person name="Lombard V."/>
            <person name="Magnuson J."/>
            <person name="Maillard F."/>
            <person name="Murat C."/>
            <person name="Nolan M."/>
            <person name="Ohm R.A."/>
            <person name="Pangilinan J."/>
            <person name="Pereira M.F."/>
            <person name="Perotto S."/>
            <person name="Peter M."/>
            <person name="Pfister S."/>
            <person name="Riley R."/>
            <person name="Sitrit Y."/>
            <person name="Stielow J.B."/>
            <person name="Szollosi G."/>
            <person name="Zifcakova L."/>
            <person name="Stursova M."/>
            <person name="Spatafora J.W."/>
            <person name="Tedersoo L."/>
            <person name="Vaario L.M."/>
            <person name="Yamada A."/>
            <person name="Yan M."/>
            <person name="Wang P."/>
            <person name="Xu J."/>
            <person name="Bruns T."/>
            <person name="Baldrian P."/>
            <person name="Vilgalys R."/>
            <person name="Dunand C."/>
            <person name="Henrissat B."/>
            <person name="Grigoriev I.V."/>
            <person name="Hibbett D."/>
            <person name="Nagy L.G."/>
            <person name="Martin F.M."/>
        </authorList>
    </citation>
    <scope>NUCLEOTIDE SEQUENCE</scope>
    <source>
        <strain evidence="1">P2</strain>
    </source>
</reference>
<accession>A0ACB6ZB65</accession>
<name>A0ACB6ZB65_THEGA</name>
<comment type="caution">
    <text evidence="1">The sequence shown here is derived from an EMBL/GenBank/DDBJ whole genome shotgun (WGS) entry which is preliminary data.</text>
</comment>
<keyword evidence="2" id="KW-1185">Reference proteome</keyword>
<dbReference type="Proteomes" id="UP000886501">
    <property type="component" value="Unassembled WGS sequence"/>
</dbReference>
<evidence type="ECO:0000313" key="1">
    <source>
        <dbReference type="EMBL" id="KAF9646593.1"/>
    </source>
</evidence>
<proteinExistence type="predicted"/>
<reference evidence="1" key="1">
    <citation type="submission" date="2019-10" db="EMBL/GenBank/DDBJ databases">
        <authorList>
            <consortium name="DOE Joint Genome Institute"/>
            <person name="Kuo A."/>
            <person name="Miyauchi S."/>
            <person name="Kiss E."/>
            <person name="Drula E."/>
            <person name="Kohler A."/>
            <person name="Sanchez-Garcia M."/>
            <person name="Andreopoulos B."/>
            <person name="Barry K.W."/>
            <person name="Bonito G."/>
            <person name="Buee M."/>
            <person name="Carver A."/>
            <person name="Chen C."/>
            <person name="Cichocki N."/>
            <person name="Clum A."/>
            <person name="Culley D."/>
            <person name="Crous P.W."/>
            <person name="Fauchery L."/>
            <person name="Girlanda M."/>
            <person name="Hayes R."/>
            <person name="Keri Z."/>
            <person name="Labutti K."/>
            <person name="Lipzen A."/>
            <person name="Lombard V."/>
            <person name="Magnuson J."/>
            <person name="Maillard F."/>
            <person name="Morin E."/>
            <person name="Murat C."/>
            <person name="Nolan M."/>
            <person name="Ohm R."/>
            <person name="Pangilinan J."/>
            <person name="Pereira M."/>
            <person name="Perotto S."/>
            <person name="Peter M."/>
            <person name="Riley R."/>
            <person name="Sitrit Y."/>
            <person name="Stielow B."/>
            <person name="Szollosi G."/>
            <person name="Zifcakova L."/>
            <person name="Stursova M."/>
            <person name="Spatafora J.W."/>
            <person name="Tedersoo L."/>
            <person name="Vaario L.-M."/>
            <person name="Yamada A."/>
            <person name="Yan M."/>
            <person name="Wang P."/>
            <person name="Xu J."/>
            <person name="Bruns T."/>
            <person name="Baldrian P."/>
            <person name="Vilgalys R."/>
            <person name="Henrissat B."/>
            <person name="Grigoriev I.V."/>
            <person name="Hibbett D."/>
            <person name="Nagy L.G."/>
            <person name="Martin F.M."/>
        </authorList>
    </citation>
    <scope>NUCLEOTIDE SEQUENCE</scope>
    <source>
        <strain evidence="1">P2</strain>
    </source>
</reference>
<sequence>MYPIDNQWSSLTSPLGSDSPTLNLRIWSREESSFLSQSLKIGKGLPYSQDTTDLAPKDVTIFLAVLFVHFRRYQRNAFRMTGGLDGGGYIPLFATGILDQNLRLVDPGLGPVAIGSISILRPPHCVWARRRLHLIFHHIFPKRKLPRCRSEVTKFCQLDQNSPACVNAVSFCTDELVVIQPLNQVPQTG</sequence>
<evidence type="ECO:0000313" key="2">
    <source>
        <dbReference type="Proteomes" id="UP000886501"/>
    </source>
</evidence>
<gene>
    <name evidence="1" type="ORF">BDM02DRAFT_2992320</name>
</gene>
<dbReference type="EMBL" id="MU118054">
    <property type="protein sequence ID" value="KAF9646593.1"/>
    <property type="molecule type" value="Genomic_DNA"/>
</dbReference>
<organism evidence="1 2">
    <name type="scientific">Thelephora ganbajun</name>
    <name type="common">Ganba fungus</name>
    <dbReference type="NCBI Taxonomy" id="370292"/>
    <lineage>
        <taxon>Eukaryota</taxon>
        <taxon>Fungi</taxon>
        <taxon>Dikarya</taxon>
        <taxon>Basidiomycota</taxon>
        <taxon>Agaricomycotina</taxon>
        <taxon>Agaricomycetes</taxon>
        <taxon>Thelephorales</taxon>
        <taxon>Thelephoraceae</taxon>
        <taxon>Thelephora</taxon>
    </lineage>
</organism>
<protein>
    <submittedName>
        <fullName evidence="1">Uncharacterized protein</fullName>
    </submittedName>
</protein>